<dbReference type="PANTHER" id="PTHR46333">
    <property type="entry name" value="CYTOKINESIS PROTEIN 3"/>
    <property type="match status" value="1"/>
</dbReference>
<feature type="domain" description="Transglutaminase-like" evidence="2">
    <location>
        <begin position="241"/>
        <end position="314"/>
    </location>
</feature>
<dbReference type="SMART" id="SM00460">
    <property type="entry name" value="TGc"/>
    <property type="match status" value="1"/>
</dbReference>
<dbReference type="InterPro" id="IPR038765">
    <property type="entry name" value="Papain-like_cys_pep_sf"/>
</dbReference>
<name>A0ABR0MA19_9PEZI</name>
<dbReference type="PANTHER" id="PTHR46333:SF5">
    <property type="entry name" value="TRANSGLUTAMINASE-LIKE DOMAIN-CONTAINING PROTEIN"/>
    <property type="match status" value="1"/>
</dbReference>
<sequence>MSNRTNPTTISLTPSGGSSFIIKAPAYDPATLPPLPAKKPREEQDQARTLLKSTHSTSGIFPRPASVSDTSGSPHSKPPPLPSRRKPALEAPNSTTSGAQANTRRSALSFGMNKTTESPPALPSNRPGGVSIPDDAPPIPLFSRPDLGRLLASKPKVLPSPAGDSCLKCRDFSGTDNHAARFPRQAIPSTDLGWLAHQLTSPFPSPTDKARAIFTWLHHNIEYDTAAFFGGSIKSSTPASTIASGLAVCEGYAGLFTALASKAGLESVVVGGHGKGYGYHALAPGAPLPPFESSHAWNAVKIDDGEWKLIDCCWGAGVVNRPGMPYEKVFTPANFTKDNDEFGLTHYPSDKHHFYRTDGRATISWQEYILGENNVGEGPTMYDGYVTEHGLGERSFLPRSKHVPVSNPNEVVRFQFAKVCEHWDGERNGLGKPCVFILRINNRDGKGEGFLPFETNGFHWWCDIPAAQLGKPGQGLMLFAVTTFDGRSGRGVTVQEFKEKEGRVGMGFMGVAEWDLV</sequence>
<feature type="compositionally biased region" description="Polar residues" evidence="1">
    <location>
        <begin position="1"/>
        <end position="18"/>
    </location>
</feature>
<feature type="compositionally biased region" description="Polar residues" evidence="1">
    <location>
        <begin position="92"/>
        <end position="118"/>
    </location>
</feature>
<dbReference type="EMBL" id="JAVRRA010000182">
    <property type="protein sequence ID" value="KAK5291034.1"/>
    <property type="molecule type" value="Genomic_DNA"/>
</dbReference>
<dbReference type="SUPFAM" id="SSF54001">
    <property type="entry name" value="Cysteine proteinases"/>
    <property type="match status" value="1"/>
</dbReference>
<organism evidence="3 4">
    <name type="scientific">Cryomyces antarcticus</name>
    <dbReference type="NCBI Taxonomy" id="329879"/>
    <lineage>
        <taxon>Eukaryota</taxon>
        <taxon>Fungi</taxon>
        <taxon>Dikarya</taxon>
        <taxon>Ascomycota</taxon>
        <taxon>Pezizomycotina</taxon>
        <taxon>Dothideomycetes</taxon>
        <taxon>Dothideomycetes incertae sedis</taxon>
        <taxon>Cryomyces</taxon>
    </lineage>
</organism>
<dbReference type="InterPro" id="IPR002931">
    <property type="entry name" value="Transglutaminase-like"/>
</dbReference>
<gene>
    <name evidence="3" type="ORF">LTR16_002387</name>
</gene>
<evidence type="ECO:0000313" key="3">
    <source>
        <dbReference type="EMBL" id="KAK5291034.1"/>
    </source>
</evidence>
<comment type="caution">
    <text evidence="3">The sequence shown here is derived from an EMBL/GenBank/DDBJ whole genome shotgun (WGS) entry which is preliminary data.</text>
</comment>
<feature type="region of interest" description="Disordered" evidence="1">
    <location>
        <begin position="1"/>
        <end position="143"/>
    </location>
</feature>
<dbReference type="Gene3D" id="3.10.620.30">
    <property type="match status" value="1"/>
</dbReference>
<protein>
    <recommendedName>
        <fullName evidence="2">Transglutaminase-like domain-containing protein</fullName>
    </recommendedName>
</protein>
<dbReference type="InterPro" id="IPR052557">
    <property type="entry name" value="CAP/Cytokinesis_protein"/>
</dbReference>
<dbReference type="Proteomes" id="UP001357485">
    <property type="component" value="Unassembled WGS sequence"/>
</dbReference>
<evidence type="ECO:0000259" key="2">
    <source>
        <dbReference type="SMART" id="SM00460"/>
    </source>
</evidence>
<evidence type="ECO:0000313" key="4">
    <source>
        <dbReference type="Proteomes" id="UP001357485"/>
    </source>
</evidence>
<accession>A0ABR0MA19</accession>
<keyword evidence="4" id="KW-1185">Reference proteome</keyword>
<reference evidence="3 4" key="1">
    <citation type="submission" date="2023-08" db="EMBL/GenBank/DDBJ databases">
        <title>Black Yeasts Isolated from many extreme environments.</title>
        <authorList>
            <person name="Coleine C."/>
            <person name="Stajich J.E."/>
            <person name="Selbmann L."/>
        </authorList>
    </citation>
    <scope>NUCLEOTIDE SEQUENCE [LARGE SCALE GENOMIC DNA]</scope>
    <source>
        <strain evidence="3 4">CCFEE 536</strain>
    </source>
</reference>
<dbReference type="Pfam" id="PF01841">
    <property type="entry name" value="Transglut_core"/>
    <property type="match status" value="1"/>
</dbReference>
<proteinExistence type="predicted"/>
<evidence type="ECO:0000256" key="1">
    <source>
        <dbReference type="SAM" id="MobiDB-lite"/>
    </source>
</evidence>